<comment type="caution">
    <text evidence="13">The sequence shown here is derived from an EMBL/GenBank/DDBJ whole genome shotgun (WGS) entry which is preliminary data.</text>
</comment>
<keyword evidence="7" id="KW-0449">Lipoprotein</keyword>
<dbReference type="GO" id="GO:0019706">
    <property type="term" value="F:protein-cysteine S-palmitoyltransferase activity"/>
    <property type="evidence" value="ECO:0007669"/>
    <property type="project" value="UniProtKB-EC"/>
</dbReference>
<comment type="catalytic activity">
    <reaction evidence="9">
        <text>L-cysteinyl-[protein] + hexadecanoyl-CoA = S-hexadecanoyl-L-cysteinyl-[protein] + CoA</text>
        <dbReference type="Rhea" id="RHEA:36683"/>
        <dbReference type="Rhea" id="RHEA-COMP:10131"/>
        <dbReference type="Rhea" id="RHEA-COMP:11032"/>
        <dbReference type="ChEBI" id="CHEBI:29950"/>
        <dbReference type="ChEBI" id="CHEBI:57287"/>
        <dbReference type="ChEBI" id="CHEBI:57379"/>
        <dbReference type="ChEBI" id="CHEBI:74151"/>
        <dbReference type="EC" id="2.3.1.225"/>
    </reaction>
</comment>
<dbReference type="EMBL" id="JAACJK010000065">
    <property type="protein sequence ID" value="KAF5334926.1"/>
    <property type="molecule type" value="Genomic_DNA"/>
</dbReference>
<evidence type="ECO:0000256" key="4">
    <source>
        <dbReference type="ARBA" id="ARBA00022989"/>
    </source>
</evidence>
<evidence type="ECO:0000256" key="9">
    <source>
        <dbReference type="ARBA" id="ARBA00048048"/>
    </source>
</evidence>
<feature type="transmembrane region" description="Helical" evidence="11">
    <location>
        <begin position="735"/>
        <end position="759"/>
    </location>
</feature>
<dbReference type="PANTHER" id="PTHR12246">
    <property type="entry name" value="PALMITOYLTRANSFERASE ZDHHC16"/>
    <property type="match status" value="1"/>
</dbReference>
<dbReference type="PROSITE" id="PS50216">
    <property type="entry name" value="DHHC"/>
    <property type="match status" value="1"/>
</dbReference>
<evidence type="ECO:0000256" key="8">
    <source>
        <dbReference type="ARBA" id="ARBA00023315"/>
    </source>
</evidence>
<evidence type="ECO:0000256" key="6">
    <source>
        <dbReference type="ARBA" id="ARBA00023139"/>
    </source>
</evidence>
<keyword evidence="4 11" id="KW-1133">Transmembrane helix</keyword>
<evidence type="ECO:0000313" key="14">
    <source>
        <dbReference type="Proteomes" id="UP000541558"/>
    </source>
</evidence>
<evidence type="ECO:0000256" key="5">
    <source>
        <dbReference type="ARBA" id="ARBA00023136"/>
    </source>
</evidence>
<feature type="region of interest" description="Disordered" evidence="10">
    <location>
        <begin position="1"/>
        <end position="96"/>
    </location>
</feature>
<dbReference type="Pfam" id="PF01529">
    <property type="entry name" value="DHHC"/>
    <property type="match status" value="1"/>
</dbReference>
<feature type="compositionally biased region" description="Basic and acidic residues" evidence="10">
    <location>
        <begin position="529"/>
        <end position="538"/>
    </location>
</feature>
<dbReference type="Proteomes" id="UP000541558">
    <property type="component" value="Unassembled WGS sequence"/>
</dbReference>
<evidence type="ECO:0000256" key="1">
    <source>
        <dbReference type="ARBA" id="ARBA00004141"/>
    </source>
</evidence>
<gene>
    <name evidence="13" type="ORF">D9611_010046</name>
</gene>
<feature type="region of interest" description="Disordered" evidence="10">
    <location>
        <begin position="324"/>
        <end position="365"/>
    </location>
</feature>
<dbReference type="InterPro" id="IPR001594">
    <property type="entry name" value="Palmitoyltrfase_DHHC"/>
</dbReference>
<evidence type="ECO:0000256" key="3">
    <source>
        <dbReference type="ARBA" id="ARBA00022692"/>
    </source>
</evidence>
<feature type="compositionally biased region" description="Basic and acidic residues" evidence="10">
    <location>
        <begin position="943"/>
        <end position="959"/>
    </location>
</feature>
<feature type="compositionally biased region" description="Pro residues" evidence="10">
    <location>
        <begin position="187"/>
        <end position="198"/>
    </location>
</feature>
<reference evidence="13 14" key="1">
    <citation type="journal article" date="2020" name="ISME J.">
        <title>Uncovering the hidden diversity of litter-decomposition mechanisms in mushroom-forming fungi.</title>
        <authorList>
            <person name="Floudas D."/>
            <person name="Bentzer J."/>
            <person name="Ahren D."/>
            <person name="Johansson T."/>
            <person name="Persson P."/>
            <person name="Tunlid A."/>
        </authorList>
    </citation>
    <scope>NUCLEOTIDE SEQUENCE [LARGE SCALE GENOMIC DNA]</scope>
    <source>
        <strain evidence="13 14">CBS 175.51</strain>
    </source>
</reference>
<evidence type="ECO:0000313" key="13">
    <source>
        <dbReference type="EMBL" id="KAF5334926.1"/>
    </source>
</evidence>
<sequence>MSPSPSSSYPPSTSLNATTRRPGSSSSSSGPREAAPHTRGSQSHQHHRSASSNANTLVNSDGHATVPVHASTHDSAPRASGVLPPPPSSYTYTLGTNGPAAAVVAEGVVGASRATHRSKISSFSMASTAVDSHGASQPPPSAYPLGAAHRSTKSGSSLTSTVNKPPSQIGPQPRPPSSHKSRTGWHPHPPPSVPPPQPRAEREEAPTPTCCGVVQESVERAREDRYGPQAAAAAKPQPWVVLKMAVAITFGLMGYAAYVYIGVLVVPMLQEKSAAEGSRREGIGLLIGFAIVWTWMLWSYVKVRHPNVPWLRERLRAQDTQTSLHIRTPGPSSISGHSPQASQTLSFPPASYRRRPSQDSRYTLNFSEPAAARGIGGPSYEELSLMLAQGPAEGQREGFGTDSRQTGRSLDLIRSTPAVPLERSHSQPRLSSYFPSTSSHPHPYPYPSAISNNLAVPQRPNVVARTTSTRTVQSEGSRSGKSKDGNGSDALRNFDQGEMVNGNGNVNRATELSDSESEEEGVGNRVRANPRERERESRASLSLKEAMAMGATPRTGAGADVEAQAGGVDSAVAGMSAAGARQRLKRGRRKRPPSGSSPLLCCWWLAEKDPFGEMQSKIQRPGSSGKGKGAKPRTYISRRPPMTPVLDPFIRYCDRDGFVKPHRAHHCRSCGTCVLKYDHHCPWIGQCVGARNHKFFLNFCQAAFMCCAYIVGSVIPYTVKGFNEPGVDVNPQQIVVVALSALFALFTFTLTVSHVVMIMMGQTTVENMQIQTMRERESEQLGKAYRWWESGITRQSTRIDKYPPLRFAGFLTLIAARRSPQSVFRTIRTLHAARPFPANANPARFPDEPRPSTANTNPPRFPGRLKIDFSSLKLGTDGRALLEAAGAKQPGQSLTTPFSGRPKIDFPNLKLGVDGPWGRRRPRNPVCRTPKNRISGPQARRTPRTDTNHEPTRSPDARKSHFRISGLGTDCGTLSEVEDVSTPFPGPPKIELSDLSSNLRR</sequence>
<feature type="region of interest" description="Disordered" evidence="10">
    <location>
        <begin position="390"/>
        <end position="446"/>
    </location>
</feature>
<keyword evidence="2" id="KW-0808">Transferase</keyword>
<evidence type="ECO:0000256" key="10">
    <source>
        <dbReference type="SAM" id="MobiDB-lite"/>
    </source>
</evidence>
<feature type="region of interest" description="Disordered" evidence="10">
    <location>
        <begin position="615"/>
        <end position="637"/>
    </location>
</feature>
<feature type="transmembrane region" description="Helical" evidence="11">
    <location>
        <begin position="695"/>
        <end position="715"/>
    </location>
</feature>
<name>A0A8H5C4J2_9AGAR</name>
<feature type="compositionally biased region" description="Polar residues" evidence="10">
    <location>
        <begin position="153"/>
        <end position="164"/>
    </location>
</feature>
<evidence type="ECO:0000256" key="7">
    <source>
        <dbReference type="ARBA" id="ARBA00023288"/>
    </source>
</evidence>
<feature type="compositionally biased region" description="Polar residues" evidence="10">
    <location>
        <begin position="324"/>
        <end position="346"/>
    </location>
</feature>
<keyword evidence="3 11" id="KW-0812">Transmembrane</keyword>
<keyword evidence="6" id="KW-0564">Palmitate</keyword>
<keyword evidence="5 11" id="KW-0472">Membrane</keyword>
<feature type="transmembrane region" description="Helical" evidence="11">
    <location>
        <begin position="245"/>
        <end position="270"/>
    </location>
</feature>
<organism evidence="13 14">
    <name type="scientific">Ephemerocybe angulata</name>
    <dbReference type="NCBI Taxonomy" id="980116"/>
    <lineage>
        <taxon>Eukaryota</taxon>
        <taxon>Fungi</taxon>
        <taxon>Dikarya</taxon>
        <taxon>Basidiomycota</taxon>
        <taxon>Agaricomycotina</taxon>
        <taxon>Agaricomycetes</taxon>
        <taxon>Agaricomycetidae</taxon>
        <taxon>Agaricales</taxon>
        <taxon>Agaricineae</taxon>
        <taxon>Psathyrellaceae</taxon>
        <taxon>Ephemerocybe</taxon>
    </lineage>
</organism>
<feature type="compositionally biased region" description="Polar residues" evidence="10">
    <location>
        <begin position="502"/>
        <end position="512"/>
    </location>
</feature>
<feature type="domain" description="Palmitoyltransferase DHHC" evidence="12">
    <location>
        <begin position="651"/>
        <end position="769"/>
    </location>
</feature>
<protein>
    <recommendedName>
        <fullName evidence="12">Palmitoyltransferase DHHC domain-containing protein</fullName>
    </recommendedName>
</protein>
<evidence type="ECO:0000259" key="12">
    <source>
        <dbReference type="Pfam" id="PF01529"/>
    </source>
</evidence>
<dbReference type="OrthoDB" id="1436450at2759"/>
<keyword evidence="8" id="KW-0012">Acyltransferase</keyword>
<feature type="compositionally biased region" description="Low complexity" evidence="10">
    <location>
        <begin position="431"/>
        <end position="441"/>
    </location>
</feature>
<feature type="transmembrane region" description="Helical" evidence="11">
    <location>
        <begin position="282"/>
        <end position="301"/>
    </location>
</feature>
<feature type="region of interest" description="Disordered" evidence="10">
    <location>
        <begin position="886"/>
        <end position="1001"/>
    </location>
</feature>
<keyword evidence="14" id="KW-1185">Reference proteome</keyword>
<feature type="compositionally biased region" description="Polar residues" evidence="10">
    <location>
        <begin position="465"/>
        <end position="479"/>
    </location>
</feature>
<comment type="subcellular location">
    <subcellularLocation>
        <location evidence="1">Membrane</location>
        <topology evidence="1">Multi-pass membrane protein</topology>
    </subcellularLocation>
</comment>
<dbReference type="InterPro" id="IPR039859">
    <property type="entry name" value="PFA4/ZDH16/20/ERF2-like"/>
</dbReference>
<evidence type="ECO:0000256" key="2">
    <source>
        <dbReference type="ARBA" id="ARBA00022679"/>
    </source>
</evidence>
<feature type="compositionally biased region" description="Low complexity" evidence="10">
    <location>
        <begin position="1"/>
        <end position="32"/>
    </location>
</feature>
<feature type="region of interest" description="Disordered" evidence="10">
    <location>
        <begin position="465"/>
        <end position="541"/>
    </location>
</feature>
<feature type="region of interest" description="Disordered" evidence="10">
    <location>
        <begin position="836"/>
        <end position="865"/>
    </location>
</feature>
<dbReference type="GO" id="GO:0016020">
    <property type="term" value="C:membrane"/>
    <property type="evidence" value="ECO:0007669"/>
    <property type="project" value="UniProtKB-SubCell"/>
</dbReference>
<feature type="region of interest" description="Disordered" evidence="10">
    <location>
        <begin position="130"/>
        <end position="208"/>
    </location>
</feature>
<evidence type="ECO:0000256" key="11">
    <source>
        <dbReference type="SAM" id="Phobius"/>
    </source>
</evidence>
<accession>A0A8H5C4J2</accession>
<dbReference type="AlphaFoldDB" id="A0A8H5C4J2"/>
<proteinExistence type="predicted"/>